<comment type="caution">
    <text evidence="1">The sequence shown here is derived from an EMBL/GenBank/DDBJ whole genome shotgun (WGS) entry which is preliminary data.</text>
</comment>
<reference evidence="2" key="1">
    <citation type="submission" date="2017-09" db="EMBL/GenBank/DDBJ databases">
        <title>Depth-based differentiation of microbial function through sediment-hosted aquifers and enrichment of novel symbionts in the deep terrestrial subsurface.</title>
        <authorList>
            <person name="Probst A.J."/>
            <person name="Ladd B."/>
            <person name="Jarett J.K."/>
            <person name="Geller-Mcgrath D.E."/>
            <person name="Sieber C.M.K."/>
            <person name="Emerson J.B."/>
            <person name="Anantharaman K."/>
            <person name="Thomas B.C."/>
            <person name="Malmstrom R."/>
            <person name="Stieglmeier M."/>
            <person name="Klingl A."/>
            <person name="Woyke T."/>
            <person name="Ryan C.M."/>
            <person name="Banfield J.F."/>
        </authorList>
    </citation>
    <scope>NUCLEOTIDE SEQUENCE [LARGE SCALE GENOMIC DNA]</scope>
</reference>
<name>A0A2M6WEH0_9BACT</name>
<proteinExistence type="predicted"/>
<dbReference type="EMBL" id="PFBJ01000008">
    <property type="protein sequence ID" value="PIT91176.1"/>
    <property type="molecule type" value="Genomic_DNA"/>
</dbReference>
<protein>
    <submittedName>
        <fullName evidence="1">Uncharacterized protein</fullName>
    </submittedName>
</protein>
<dbReference type="AlphaFoldDB" id="A0A2M6WEH0"/>
<dbReference type="Proteomes" id="UP000228809">
    <property type="component" value="Unassembled WGS sequence"/>
</dbReference>
<organism evidence="1 2">
    <name type="scientific">Candidatus Kaiserbacteria bacterium CG10_big_fil_rev_8_21_14_0_10_49_17</name>
    <dbReference type="NCBI Taxonomy" id="1974609"/>
    <lineage>
        <taxon>Bacteria</taxon>
        <taxon>Candidatus Kaiseribacteriota</taxon>
    </lineage>
</organism>
<evidence type="ECO:0000313" key="2">
    <source>
        <dbReference type="Proteomes" id="UP000228809"/>
    </source>
</evidence>
<accession>A0A2M6WEH0</accession>
<sequence>MREIASSHRQVKRLSNSRLAALQARAAAAYGSFMSLLPPAGHARKRKIPIANEGLLSTLTSLGAEVTRRMSSKHQSA</sequence>
<evidence type="ECO:0000313" key="1">
    <source>
        <dbReference type="EMBL" id="PIT91176.1"/>
    </source>
</evidence>
<gene>
    <name evidence="1" type="ORF">COU17_01895</name>
</gene>